<name>A0AAN6M597_9PLEO</name>
<gene>
    <name evidence="2" type="ORF">GRF29_1g520396</name>
</gene>
<evidence type="ECO:0000313" key="2">
    <source>
        <dbReference type="EMBL" id="KAK3216655.1"/>
    </source>
</evidence>
<accession>A0AAN6M597</accession>
<dbReference type="Gene3D" id="3.50.50.60">
    <property type="entry name" value="FAD/NAD(P)-binding domain"/>
    <property type="match status" value="1"/>
</dbReference>
<reference evidence="2 3" key="1">
    <citation type="submission" date="2021-02" db="EMBL/GenBank/DDBJ databases">
        <title>Genome assembly of Pseudopithomyces chartarum.</title>
        <authorList>
            <person name="Jauregui R."/>
            <person name="Singh J."/>
            <person name="Voisey C."/>
        </authorList>
    </citation>
    <scope>NUCLEOTIDE SEQUENCE [LARGE SCALE GENOMIC DNA]</scope>
    <source>
        <strain evidence="2 3">AGR01</strain>
    </source>
</reference>
<dbReference type="InterPro" id="IPR050281">
    <property type="entry name" value="Flavin_monoamine_oxidase"/>
</dbReference>
<dbReference type="GO" id="GO:0001716">
    <property type="term" value="F:L-amino-acid oxidase activity"/>
    <property type="evidence" value="ECO:0007669"/>
    <property type="project" value="TreeGrafter"/>
</dbReference>
<keyword evidence="3" id="KW-1185">Reference proteome</keyword>
<dbReference type="Gene3D" id="3.90.660.10">
    <property type="match status" value="1"/>
</dbReference>
<dbReference type="PANTHER" id="PTHR10742:SF382">
    <property type="entry name" value="AMINE OXIDASE DOMAIN-CONTAINING PROTEIN"/>
    <property type="match status" value="1"/>
</dbReference>
<dbReference type="InterPro" id="IPR002937">
    <property type="entry name" value="Amino_oxidase"/>
</dbReference>
<dbReference type="AlphaFoldDB" id="A0AAN6M597"/>
<dbReference type="Pfam" id="PF01593">
    <property type="entry name" value="Amino_oxidase"/>
    <property type="match status" value="1"/>
</dbReference>
<evidence type="ECO:0000259" key="1">
    <source>
        <dbReference type="Pfam" id="PF01593"/>
    </source>
</evidence>
<dbReference type="InterPro" id="IPR036188">
    <property type="entry name" value="FAD/NAD-bd_sf"/>
</dbReference>
<dbReference type="Gene3D" id="1.20.1440.240">
    <property type="match status" value="1"/>
</dbReference>
<proteinExistence type="predicted"/>
<dbReference type="GO" id="GO:0009063">
    <property type="term" value="P:amino acid catabolic process"/>
    <property type="evidence" value="ECO:0007669"/>
    <property type="project" value="TreeGrafter"/>
</dbReference>
<dbReference type="SUPFAM" id="SSF51905">
    <property type="entry name" value="FAD/NAD(P)-binding domain"/>
    <property type="match status" value="1"/>
</dbReference>
<comment type="caution">
    <text evidence="2">The sequence shown here is derived from an EMBL/GenBank/DDBJ whole genome shotgun (WGS) entry which is preliminary data.</text>
</comment>
<sequence>MKACLGTALTAFSVIDAVTSHPSFGHSNVVVFKETSVSTDSVHNVHVSYQDDAFEGNVRVAYGPCGMQHIREAYQELGAIDLKRSERPERFIWIVPDDAVHGGCLHAYSDSRLIGRSNPVAVRRNLRKREDIAAVADTSGPWFDGVAYMKSKQNNASFVAQAKSKKIAIVGGGMSGLLTSLLLDSVGIHDWHITESSQRVGGRIRTKYLNGTTPDEYQYQEMGPMRFPVSIKYADTNETLDIQDHKMVFQLADTLNELNQHNESLAVNFIPWYQSSPNAPANSNGFRLPNGRIPTSAQIKANSSLRFPTPLALNADAAELAGEEYEKFINVTPELLRNASQNIYQAHKQAIKDGLFQWSEAAYLKYYLNMSADTTDYVAGSTDITDIWGEIYDGVYFGATTWRTIDKGLESLPRAFYPLVKDRLTLGRKITGLKYNNDTSKIALTWRDDPFAAEPQSEEYDYAVVSAPFSKVRLWDLPKYSSLLNRAITNMNYQQVCKVALHYKTRFWEHQEAPIYGGCGSVDIPGISSVCYPSYQLNSSLPGVILASYQSGPLARSVAALSEADHVGHVQRAMVEVHGAIASEQFTGNFDRQCWEDGVFDGVCGGAYELYACVDFLGVGFGG</sequence>
<dbReference type="Proteomes" id="UP001280581">
    <property type="component" value="Unassembled WGS sequence"/>
</dbReference>
<evidence type="ECO:0000313" key="3">
    <source>
        <dbReference type="Proteomes" id="UP001280581"/>
    </source>
</evidence>
<dbReference type="SUPFAM" id="SSF54373">
    <property type="entry name" value="FAD-linked reductases, C-terminal domain"/>
    <property type="match status" value="1"/>
</dbReference>
<organism evidence="2 3">
    <name type="scientific">Pseudopithomyces chartarum</name>
    <dbReference type="NCBI Taxonomy" id="1892770"/>
    <lineage>
        <taxon>Eukaryota</taxon>
        <taxon>Fungi</taxon>
        <taxon>Dikarya</taxon>
        <taxon>Ascomycota</taxon>
        <taxon>Pezizomycotina</taxon>
        <taxon>Dothideomycetes</taxon>
        <taxon>Pleosporomycetidae</taxon>
        <taxon>Pleosporales</taxon>
        <taxon>Massarineae</taxon>
        <taxon>Didymosphaeriaceae</taxon>
        <taxon>Pseudopithomyces</taxon>
    </lineage>
</organism>
<protein>
    <recommendedName>
        <fullName evidence="1">Amine oxidase domain-containing protein</fullName>
    </recommendedName>
</protein>
<feature type="domain" description="Amine oxidase" evidence="1">
    <location>
        <begin position="174"/>
        <end position="603"/>
    </location>
</feature>
<dbReference type="EMBL" id="WVTA01000001">
    <property type="protein sequence ID" value="KAK3216655.1"/>
    <property type="molecule type" value="Genomic_DNA"/>
</dbReference>
<dbReference type="PANTHER" id="PTHR10742">
    <property type="entry name" value="FLAVIN MONOAMINE OXIDASE"/>
    <property type="match status" value="1"/>
</dbReference>